<dbReference type="InterPro" id="IPR036915">
    <property type="entry name" value="Cyclin-like_sf"/>
</dbReference>
<dbReference type="GO" id="GO:0000307">
    <property type="term" value="C:cyclin-dependent protein kinase holoenzyme complex"/>
    <property type="evidence" value="ECO:0007669"/>
    <property type="project" value="TreeGrafter"/>
</dbReference>
<feature type="domain" description="Cyclin N-terminal" evidence="2">
    <location>
        <begin position="149"/>
        <end position="253"/>
    </location>
</feature>
<dbReference type="InterPro" id="IPR006671">
    <property type="entry name" value="Cyclin_N"/>
</dbReference>
<dbReference type="OrthoDB" id="286814at2759"/>
<feature type="region of interest" description="Disordered" evidence="1">
    <location>
        <begin position="1"/>
        <end position="53"/>
    </location>
</feature>
<dbReference type="eggNOG" id="KOG1674">
    <property type="taxonomic scope" value="Eukaryota"/>
</dbReference>
<dbReference type="GO" id="GO:0016538">
    <property type="term" value="F:cyclin-dependent protein serine/threonine kinase regulator activity"/>
    <property type="evidence" value="ECO:0007669"/>
    <property type="project" value="TreeGrafter"/>
</dbReference>
<dbReference type="OMA" id="RDQNITH"/>
<dbReference type="GO" id="GO:0019901">
    <property type="term" value="F:protein kinase binding"/>
    <property type="evidence" value="ECO:0007669"/>
    <property type="project" value="InterPro"/>
</dbReference>
<dbReference type="PANTHER" id="PTHR15615">
    <property type="match status" value="1"/>
</dbReference>
<dbReference type="InterPro" id="IPR013922">
    <property type="entry name" value="Cyclin_PHO80-like"/>
</dbReference>
<dbReference type="SUPFAM" id="SSF47954">
    <property type="entry name" value="Cyclin-like"/>
    <property type="match status" value="1"/>
</dbReference>
<accession>A7TS43</accession>
<dbReference type="EMBL" id="DS480497">
    <property type="protein sequence ID" value="EDO14929.1"/>
    <property type="molecule type" value="Genomic_DNA"/>
</dbReference>
<dbReference type="PhylomeDB" id="A7TS43"/>
<name>A7TS43_VANPO</name>
<gene>
    <name evidence="3" type="ORF">Kpol_1005p17</name>
</gene>
<evidence type="ECO:0000313" key="3">
    <source>
        <dbReference type="EMBL" id="EDO14929.1"/>
    </source>
</evidence>
<dbReference type="KEGG" id="vpo:Kpol_1005p17"/>
<organism evidence="4">
    <name type="scientific">Vanderwaltozyma polyspora (strain ATCC 22028 / DSM 70294 / BCRC 21397 / CBS 2163 / NBRC 10782 / NRRL Y-8283 / UCD 57-17)</name>
    <name type="common">Kluyveromyces polysporus</name>
    <dbReference type="NCBI Taxonomy" id="436907"/>
    <lineage>
        <taxon>Eukaryota</taxon>
        <taxon>Fungi</taxon>
        <taxon>Dikarya</taxon>
        <taxon>Ascomycota</taxon>
        <taxon>Saccharomycotina</taxon>
        <taxon>Saccharomycetes</taxon>
        <taxon>Saccharomycetales</taxon>
        <taxon>Saccharomycetaceae</taxon>
        <taxon>Vanderwaltozyma</taxon>
    </lineage>
</organism>
<dbReference type="CDD" id="cd20557">
    <property type="entry name" value="CYCLIN_ScPCL1-like"/>
    <property type="match status" value="1"/>
</dbReference>
<proteinExistence type="predicted"/>
<feature type="compositionally biased region" description="Polar residues" evidence="1">
    <location>
        <begin position="26"/>
        <end position="46"/>
    </location>
</feature>
<dbReference type="FunCoup" id="A7TS43">
    <property type="interactions" value="136"/>
</dbReference>
<evidence type="ECO:0000256" key="1">
    <source>
        <dbReference type="SAM" id="MobiDB-lite"/>
    </source>
</evidence>
<dbReference type="Proteomes" id="UP000000267">
    <property type="component" value="Unassembled WGS sequence"/>
</dbReference>
<dbReference type="Gene3D" id="1.10.472.10">
    <property type="entry name" value="Cyclin-like"/>
    <property type="match status" value="1"/>
</dbReference>
<dbReference type="RefSeq" id="XP_001642787.1">
    <property type="nucleotide sequence ID" value="XM_001642737.1"/>
</dbReference>
<dbReference type="STRING" id="436907.A7TS43"/>
<dbReference type="GO" id="GO:0005634">
    <property type="term" value="C:nucleus"/>
    <property type="evidence" value="ECO:0007669"/>
    <property type="project" value="TreeGrafter"/>
</dbReference>
<dbReference type="Pfam" id="PF00134">
    <property type="entry name" value="Cyclin_N"/>
    <property type="match status" value="1"/>
</dbReference>
<dbReference type="HOGENOM" id="CLU_872085_0_0_1"/>
<reference evidence="3 4" key="1">
    <citation type="journal article" date="2007" name="Proc. Natl. Acad. Sci. U.S.A.">
        <title>Independent sorting-out of thousands of duplicated gene pairs in two yeast species descended from a whole-genome duplication.</title>
        <authorList>
            <person name="Scannell D.R."/>
            <person name="Frank A.C."/>
            <person name="Conant G.C."/>
            <person name="Byrne K.P."/>
            <person name="Woolfit M."/>
            <person name="Wolfe K.H."/>
        </authorList>
    </citation>
    <scope>NUCLEOTIDE SEQUENCE [LARGE SCALE GENOMIC DNA]</scope>
    <source>
        <strain evidence="4">ATCC 22028 / DSM 70294 / BCRC 21397 / CBS 2163 / NBRC 10782 / NRRL Y-8283 / UCD 57-17</strain>
    </source>
</reference>
<evidence type="ECO:0000313" key="4">
    <source>
        <dbReference type="Proteomes" id="UP000000267"/>
    </source>
</evidence>
<feature type="region of interest" description="Disordered" evidence="1">
    <location>
        <begin position="65"/>
        <end position="111"/>
    </location>
</feature>
<dbReference type="GeneID" id="5542956"/>
<feature type="compositionally biased region" description="Low complexity" evidence="1">
    <location>
        <begin position="73"/>
        <end position="87"/>
    </location>
</feature>
<evidence type="ECO:0000259" key="2">
    <source>
        <dbReference type="Pfam" id="PF00134"/>
    </source>
</evidence>
<protein>
    <recommendedName>
        <fullName evidence="2">Cyclin N-terminal domain-containing protein</fullName>
    </recommendedName>
</protein>
<sequence>MSELQSQENLRRQRQRQRQQYPRHVTPTSQTCDAEITSLTNTSNYDHSIKESQVESKKNLIIKTGYHTPPYENSNNNNNNSNSISSSTDAKESTVIATSPSPSPSSSPVNKKLSSETTFKKFIVHIAKLLSTITSSLSANDSTINNSVNTIVPFIVEIIDRSKCNKNVLLLATYYFKQIYSLNPISTKNSKSPLPTFSHCAKRIFLCCLIISHKFLNDNTFTMKSWHCISGLPQTHLSLMERWCLTRLNYNLNVHQDALLQLEEILVQTSESQMLATPSKKRPLPVDGEDNDKDSHFLRPIQKSINNVYNGKRLCKVDV</sequence>
<dbReference type="InParanoid" id="A7TS43"/>
<dbReference type="PANTHER" id="PTHR15615:SF36">
    <property type="entry name" value="PHO85 CYCLIN-5"/>
    <property type="match status" value="1"/>
</dbReference>
<dbReference type="AlphaFoldDB" id="A7TS43"/>
<keyword evidence="4" id="KW-1185">Reference proteome</keyword>